<proteinExistence type="predicted"/>
<feature type="compositionally biased region" description="Pro residues" evidence="1">
    <location>
        <begin position="19"/>
        <end position="59"/>
    </location>
</feature>
<dbReference type="Proteomes" id="UP001237780">
    <property type="component" value="Unassembled WGS sequence"/>
</dbReference>
<feature type="region of interest" description="Disordered" evidence="1">
    <location>
        <begin position="1"/>
        <end position="70"/>
    </location>
</feature>
<dbReference type="EMBL" id="JAUSZT010000003">
    <property type="protein sequence ID" value="MDQ0999326.1"/>
    <property type="molecule type" value="Genomic_DNA"/>
</dbReference>
<dbReference type="RefSeq" id="WP_115052838.1">
    <property type="nucleotide sequence ID" value="NZ_JAUSZT010000003.1"/>
</dbReference>
<reference evidence="2 3" key="1">
    <citation type="submission" date="2023-07" db="EMBL/GenBank/DDBJ databases">
        <title>Comparative genomics of wheat-associated soil bacteria to identify genetic determinants of phenazine resistance.</title>
        <authorList>
            <person name="Mouncey N."/>
        </authorList>
    </citation>
    <scope>NUCLEOTIDE SEQUENCE [LARGE SCALE GENOMIC DNA]</scope>
    <source>
        <strain evidence="2 3">W4I11</strain>
    </source>
</reference>
<comment type="caution">
    <text evidence="2">The sequence shown here is derived from an EMBL/GenBank/DDBJ whole genome shotgun (WGS) entry which is preliminary data.</text>
</comment>
<evidence type="ECO:0000256" key="1">
    <source>
        <dbReference type="SAM" id="MobiDB-lite"/>
    </source>
</evidence>
<feature type="compositionally biased region" description="Pro residues" evidence="1">
    <location>
        <begin position="1"/>
        <end position="11"/>
    </location>
</feature>
<name>A0ABU0SFB1_9HYPH</name>
<organism evidence="2 3">
    <name type="scientific">Phyllobacterium ifriqiyense</name>
    <dbReference type="NCBI Taxonomy" id="314238"/>
    <lineage>
        <taxon>Bacteria</taxon>
        <taxon>Pseudomonadati</taxon>
        <taxon>Pseudomonadota</taxon>
        <taxon>Alphaproteobacteria</taxon>
        <taxon>Hyphomicrobiales</taxon>
        <taxon>Phyllobacteriaceae</taxon>
        <taxon>Phyllobacterium</taxon>
    </lineage>
</organism>
<gene>
    <name evidence="2" type="ORF">QFZ34_004508</name>
</gene>
<sequence>MGDPPQIPDPGPDTNRPVDPVPGPRPDETPPLPNPLPGEIPIEEPPPPEQLPDELPLPNPDEVREPPQHV</sequence>
<keyword evidence="3" id="KW-1185">Reference proteome</keyword>
<evidence type="ECO:0000313" key="3">
    <source>
        <dbReference type="Proteomes" id="UP001237780"/>
    </source>
</evidence>
<protein>
    <submittedName>
        <fullName evidence="2">Uncharacterized protein</fullName>
    </submittedName>
</protein>
<evidence type="ECO:0000313" key="2">
    <source>
        <dbReference type="EMBL" id="MDQ0999326.1"/>
    </source>
</evidence>
<feature type="compositionally biased region" description="Basic and acidic residues" evidence="1">
    <location>
        <begin position="61"/>
        <end position="70"/>
    </location>
</feature>
<accession>A0ABU0SFB1</accession>